<name>A0AAI9X685_PENTH</name>
<gene>
    <name evidence="1" type="ORF">VN97_g7757</name>
</gene>
<accession>A0AAI9X685</accession>
<protein>
    <submittedName>
        <fullName evidence="1">Uncharacterized protein</fullName>
    </submittedName>
</protein>
<evidence type="ECO:0000313" key="2">
    <source>
        <dbReference type="Proteomes" id="UP001227192"/>
    </source>
</evidence>
<keyword evidence="2" id="KW-1185">Reference proteome</keyword>
<organism evidence="1 2">
    <name type="scientific">Penicillium thymicola</name>
    <dbReference type="NCBI Taxonomy" id="293382"/>
    <lineage>
        <taxon>Eukaryota</taxon>
        <taxon>Fungi</taxon>
        <taxon>Dikarya</taxon>
        <taxon>Ascomycota</taxon>
        <taxon>Pezizomycotina</taxon>
        <taxon>Eurotiomycetes</taxon>
        <taxon>Eurotiomycetidae</taxon>
        <taxon>Eurotiales</taxon>
        <taxon>Aspergillaceae</taxon>
        <taxon>Penicillium</taxon>
    </lineage>
</organism>
<reference evidence="1" key="2">
    <citation type="journal article" date="2016" name="Fungal Biol.">
        <title>Ochratoxin A production by Penicillium thymicola.</title>
        <authorList>
            <person name="Nguyen H.D.T."/>
            <person name="McMullin D.R."/>
            <person name="Ponomareva E."/>
            <person name="Riley R."/>
            <person name="Pomraning K.R."/>
            <person name="Baker S.E."/>
            <person name="Seifert K.A."/>
        </authorList>
    </citation>
    <scope>NUCLEOTIDE SEQUENCE</scope>
    <source>
        <strain evidence="1">DAOM 180753</strain>
    </source>
</reference>
<comment type="caution">
    <text evidence="1">The sequence shown here is derived from an EMBL/GenBank/DDBJ whole genome shotgun (WGS) entry which is preliminary data.</text>
</comment>
<sequence length="67" mass="7670">MASISGNALIYMVPSLQWIMSIRHKLVCDCVGTKTVGTESPQNHPIWREFKWMAWMASIHTITGYNM</sequence>
<proteinExistence type="predicted"/>
<evidence type="ECO:0000313" key="1">
    <source>
        <dbReference type="EMBL" id="KAJ9485591.1"/>
    </source>
</evidence>
<dbReference type="AlphaFoldDB" id="A0AAI9X685"/>
<dbReference type="Proteomes" id="UP001227192">
    <property type="component" value="Unassembled WGS sequence"/>
</dbReference>
<reference evidence="1" key="1">
    <citation type="submission" date="2015-06" db="EMBL/GenBank/DDBJ databases">
        <authorList>
            <person name="Nguyen H."/>
        </authorList>
    </citation>
    <scope>NUCLEOTIDE SEQUENCE</scope>
    <source>
        <strain evidence="1">DAOM 180753</strain>
    </source>
</reference>
<dbReference type="EMBL" id="LACB01000257">
    <property type="protein sequence ID" value="KAJ9485591.1"/>
    <property type="molecule type" value="Genomic_DNA"/>
</dbReference>